<proteinExistence type="predicted"/>
<reference evidence="1" key="1">
    <citation type="submission" date="2018-02" db="EMBL/GenBank/DDBJ databases">
        <title>Rhizophora mucronata_Transcriptome.</title>
        <authorList>
            <person name="Meera S.P."/>
            <person name="Sreeshan A."/>
            <person name="Augustine A."/>
        </authorList>
    </citation>
    <scope>NUCLEOTIDE SEQUENCE</scope>
    <source>
        <tissue evidence="1">Leaf</tissue>
    </source>
</reference>
<dbReference type="AlphaFoldDB" id="A0A2P2QXQ8"/>
<dbReference type="EMBL" id="GGEC01091289">
    <property type="protein sequence ID" value="MBX71773.1"/>
    <property type="molecule type" value="Transcribed_RNA"/>
</dbReference>
<organism evidence="1">
    <name type="scientific">Rhizophora mucronata</name>
    <name type="common">Asiatic mangrove</name>
    <dbReference type="NCBI Taxonomy" id="61149"/>
    <lineage>
        <taxon>Eukaryota</taxon>
        <taxon>Viridiplantae</taxon>
        <taxon>Streptophyta</taxon>
        <taxon>Embryophyta</taxon>
        <taxon>Tracheophyta</taxon>
        <taxon>Spermatophyta</taxon>
        <taxon>Magnoliopsida</taxon>
        <taxon>eudicotyledons</taxon>
        <taxon>Gunneridae</taxon>
        <taxon>Pentapetalae</taxon>
        <taxon>rosids</taxon>
        <taxon>fabids</taxon>
        <taxon>Malpighiales</taxon>
        <taxon>Rhizophoraceae</taxon>
        <taxon>Rhizophora</taxon>
    </lineage>
</organism>
<protein>
    <submittedName>
        <fullName evidence="1">Uncharacterized protein</fullName>
    </submittedName>
</protein>
<evidence type="ECO:0000313" key="1">
    <source>
        <dbReference type="EMBL" id="MBX71773.1"/>
    </source>
</evidence>
<sequence>MPVIFLSKRKENSPSIQC</sequence>
<name>A0A2P2QXQ8_RHIMU</name>
<accession>A0A2P2QXQ8</accession>